<protein>
    <submittedName>
        <fullName evidence="2">Uncharacterized protein</fullName>
    </submittedName>
</protein>
<evidence type="ECO:0000313" key="2">
    <source>
        <dbReference type="EMBL" id="KAK4743602.1"/>
    </source>
</evidence>
<keyword evidence="1" id="KW-0472">Membrane</keyword>
<name>A0AAN7JHJ1_9MYRT</name>
<proteinExistence type="predicted"/>
<dbReference type="Proteomes" id="UP001345219">
    <property type="component" value="Chromosome 9"/>
</dbReference>
<sequence>MILGSYCLHFPRPSPDIHPIVAAWSPCSSHAVMLLGVHCRLCSVFVDNPPYAAADAASKSFAAVVYCYCLLQFDYFPSARVSQALKQAFGLTQASSLLLLLALPYLFIAAGLLLGFYVMFRLDNCSFMLVSYLSSVWSWYISPLFLFFLAAGHWLITAFACSLTVVHMPICG</sequence>
<keyword evidence="1" id="KW-1133">Transmembrane helix</keyword>
<keyword evidence="1" id="KW-0812">Transmembrane</keyword>
<keyword evidence="3" id="KW-1185">Reference proteome</keyword>
<comment type="caution">
    <text evidence="2">The sequence shown here is derived from an EMBL/GenBank/DDBJ whole genome shotgun (WGS) entry which is preliminary data.</text>
</comment>
<reference evidence="2 3" key="1">
    <citation type="journal article" date="2023" name="Hortic Res">
        <title>Pangenome of water caltrop reveals structural variations and asymmetric subgenome divergence after allopolyploidization.</title>
        <authorList>
            <person name="Zhang X."/>
            <person name="Chen Y."/>
            <person name="Wang L."/>
            <person name="Yuan Y."/>
            <person name="Fang M."/>
            <person name="Shi L."/>
            <person name="Lu R."/>
            <person name="Comes H.P."/>
            <person name="Ma Y."/>
            <person name="Chen Y."/>
            <person name="Huang G."/>
            <person name="Zhou Y."/>
            <person name="Zheng Z."/>
            <person name="Qiu Y."/>
        </authorList>
    </citation>
    <scope>NUCLEOTIDE SEQUENCE [LARGE SCALE GENOMIC DNA]</scope>
    <source>
        <tissue evidence="2">Roots</tissue>
    </source>
</reference>
<dbReference type="AlphaFoldDB" id="A0AAN7JHJ1"/>
<organism evidence="2 3">
    <name type="scientific">Trapa incisa</name>
    <dbReference type="NCBI Taxonomy" id="236973"/>
    <lineage>
        <taxon>Eukaryota</taxon>
        <taxon>Viridiplantae</taxon>
        <taxon>Streptophyta</taxon>
        <taxon>Embryophyta</taxon>
        <taxon>Tracheophyta</taxon>
        <taxon>Spermatophyta</taxon>
        <taxon>Magnoliopsida</taxon>
        <taxon>eudicotyledons</taxon>
        <taxon>Gunneridae</taxon>
        <taxon>Pentapetalae</taxon>
        <taxon>rosids</taxon>
        <taxon>malvids</taxon>
        <taxon>Myrtales</taxon>
        <taxon>Lythraceae</taxon>
        <taxon>Trapa</taxon>
    </lineage>
</organism>
<gene>
    <name evidence="2" type="ORF">SAY87_009914</name>
</gene>
<dbReference type="EMBL" id="JAXIOK010000022">
    <property type="protein sequence ID" value="KAK4743602.1"/>
    <property type="molecule type" value="Genomic_DNA"/>
</dbReference>
<accession>A0AAN7JHJ1</accession>
<feature type="transmembrane region" description="Helical" evidence="1">
    <location>
        <begin position="97"/>
        <end position="120"/>
    </location>
</feature>
<evidence type="ECO:0000256" key="1">
    <source>
        <dbReference type="SAM" id="Phobius"/>
    </source>
</evidence>
<feature type="transmembrane region" description="Helical" evidence="1">
    <location>
        <begin position="140"/>
        <end position="166"/>
    </location>
</feature>
<evidence type="ECO:0000313" key="3">
    <source>
        <dbReference type="Proteomes" id="UP001345219"/>
    </source>
</evidence>